<sequence length="95" mass="10223">MSKTNYGDIARHAGGMGTKLAAYGDLNRPGGNGHFDPMLLPRVDGILQEQFDRARHREACTVIADELASWLELSGQEVLDALACQDQNRLSGGPG</sequence>
<protein>
    <submittedName>
        <fullName evidence="1">Uncharacterized protein</fullName>
    </submittedName>
</protein>
<accession>A0A4R2ASS1</accession>
<comment type="caution">
    <text evidence="1">The sequence shown here is derived from an EMBL/GenBank/DDBJ whole genome shotgun (WGS) entry which is preliminary data.</text>
</comment>
<name>A0A4R2ASS1_9HYPH</name>
<proteinExistence type="predicted"/>
<evidence type="ECO:0000313" key="1">
    <source>
        <dbReference type="EMBL" id="TCN16888.1"/>
    </source>
</evidence>
<gene>
    <name evidence="1" type="ORF">EV184_1422</name>
</gene>
<dbReference type="AlphaFoldDB" id="A0A4R2ASS1"/>
<dbReference type="EMBL" id="SLVU01000042">
    <property type="protein sequence ID" value="TCN16888.1"/>
    <property type="molecule type" value="Genomic_DNA"/>
</dbReference>
<dbReference type="RefSeq" id="WP_132081968.1">
    <property type="nucleotide sequence ID" value="NZ_SLVU01000042.1"/>
</dbReference>
<reference evidence="1 2" key="1">
    <citation type="submission" date="2019-03" db="EMBL/GenBank/DDBJ databases">
        <title>Genomic Encyclopedia of Type Strains, Phase IV (KMG-V): Genome sequencing to study the core and pangenomes of soil and plant-associated prokaryotes.</title>
        <authorList>
            <person name="Whitman W."/>
        </authorList>
    </citation>
    <scope>NUCLEOTIDE SEQUENCE [LARGE SCALE GENOMIC DNA]</scope>
    <source>
        <strain evidence="1 2">23C40</strain>
    </source>
</reference>
<dbReference type="Proteomes" id="UP000295043">
    <property type="component" value="Unassembled WGS sequence"/>
</dbReference>
<organism evidence="1 2">
    <name type="scientific">Sinorhizobium americanum</name>
    <dbReference type="NCBI Taxonomy" id="194963"/>
    <lineage>
        <taxon>Bacteria</taxon>
        <taxon>Pseudomonadati</taxon>
        <taxon>Pseudomonadota</taxon>
        <taxon>Alphaproteobacteria</taxon>
        <taxon>Hyphomicrobiales</taxon>
        <taxon>Rhizobiaceae</taxon>
        <taxon>Sinorhizobium/Ensifer group</taxon>
        <taxon>Sinorhizobium</taxon>
    </lineage>
</organism>
<evidence type="ECO:0000313" key="2">
    <source>
        <dbReference type="Proteomes" id="UP000295043"/>
    </source>
</evidence>